<reference evidence="2" key="1">
    <citation type="submission" date="2022-09" db="EMBL/GenBank/DDBJ databases">
        <authorList>
            <person name="Li D."/>
            <person name="Cheng J."/>
            <person name="Li Y."/>
        </authorList>
    </citation>
    <scope>NUCLEOTIDE SEQUENCE</scope>
    <source>
        <strain evidence="2">DL</strain>
    </source>
</reference>
<dbReference type="Proteomes" id="UP001063368">
    <property type="component" value="Chromosome"/>
</dbReference>
<feature type="compositionally biased region" description="Acidic residues" evidence="1">
    <location>
        <begin position="54"/>
        <end position="67"/>
    </location>
</feature>
<keyword evidence="3" id="KW-1185">Reference proteome</keyword>
<keyword evidence="2" id="KW-0645">Protease</keyword>
<feature type="region of interest" description="Disordered" evidence="1">
    <location>
        <begin position="1"/>
        <end position="83"/>
    </location>
</feature>
<dbReference type="GO" id="GO:0008237">
    <property type="term" value="F:metallopeptidase activity"/>
    <property type="evidence" value="ECO:0007669"/>
    <property type="project" value="UniProtKB-KW"/>
</dbReference>
<dbReference type="InterPro" id="IPR028994">
    <property type="entry name" value="Integrin_alpha_N"/>
</dbReference>
<name>A0ABY6FNY2_9MICC</name>
<sequence>MSEQSPETALVSPEEGGSPSDMATVAPSPAITDPEPETSESALPPSAPVSPSPEDPDGSDDDADDGYEYVPVGEGHVVPGPDTPLITEPDGSVRSAVETEHEDVDPMLARGGAASMLGAQSRAGNIRVTLVRATIPGYGTPVDLSAARNAVASSSAYWQTMSNGRLSMSVASEKVHYSSSVSASDDYSTMMNKLARELKWVDNPYTALVVFVPTADLRSGGFGGILGGGWTVGGTSGRILMPKPSNFTDNVVTHEFGHLLGLLHANSLQCSNGRSDVAGGSNGRWADGACSSREYGDTTDLMGSAQYYHPVINSYFWEAGGFGRGNEIRKVGAVRSPQTYTLTPWGGTASNRAVKFNDPISGDAYYLELRQPVGYDAHLSWGSAGNRGVKIVKADAANSWAVNSLVIPPSTKPFQGYYNNNHAWQQGQTFTTHTGTAVRINSVSGSSASVTITPGRIPASLYFDSGAASYFGSPDDEFLSCDWNGDGIAEPVTFSRGIWQMSSGLTNNSVALRFHFGDPGDQPICGDWDGDGIDTVGVYRNGVAYLKNSNSSGMGDGVVVFGAKGDRAIVGDWNGDRYDTLGVARGEGAAKRFYLTNSNIRATTDGAFLFGNATDIPVAGDWNGDGFSTVGVKRGNAWFLTDSNIRPLATQSFRYGNPQDAPMTGEWLSGRATGVGVAR</sequence>
<evidence type="ECO:0000313" key="2">
    <source>
        <dbReference type="EMBL" id="UYB34909.1"/>
    </source>
</evidence>
<organism evidence="2 3">
    <name type="scientific">Arthrobacter koreensis</name>
    <dbReference type="NCBI Taxonomy" id="199136"/>
    <lineage>
        <taxon>Bacteria</taxon>
        <taxon>Bacillati</taxon>
        <taxon>Actinomycetota</taxon>
        <taxon>Actinomycetes</taxon>
        <taxon>Micrococcales</taxon>
        <taxon>Micrococcaceae</taxon>
        <taxon>Arthrobacter</taxon>
    </lineage>
</organism>
<dbReference type="Pfam" id="PF13582">
    <property type="entry name" value="Reprolysin_3"/>
    <property type="match status" value="1"/>
</dbReference>
<evidence type="ECO:0000256" key="1">
    <source>
        <dbReference type="SAM" id="MobiDB-lite"/>
    </source>
</evidence>
<dbReference type="RefSeq" id="WP_263126994.1">
    <property type="nucleotide sequence ID" value="NZ_CP106856.1"/>
</dbReference>
<keyword evidence="2" id="KW-0482">Metalloprotease</keyword>
<gene>
    <name evidence="2" type="ORF">N9A08_09635</name>
</gene>
<keyword evidence="2" id="KW-0378">Hydrolase</keyword>
<evidence type="ECO:0000313" key="3">
    <source>
        <dbReference type="Proteomes" id="UP001063368"/>
    </source>
</evidence>
<protein>
    <submittedName>
        <fullName evidence="2">M43 family zinc metalloprotease</fullName>
    </submittedName>
</protein>
<dbReference type="SUPFAM" id="SSF55486">
    <property type="entry name" value="Metalloproteases ('zincins'), catalytic domain"/>
    <property type="match status" value="1"/>
</dbReference>
<feature type="compositionally biased region" description="Low complexity" evidence="1">
    <location>
        <begin position="68"/>
        <end position="80"/>
    </location>
</feature>
<dbReference type="EMBL" id="CP106856">
    <property type="protein sequence ID" value="UYB34909.1"/>
    <property type="molecule type" value="Genomic_DNA"/>
</dbReference>
<proteinExistence type="predicted"/>
<dbReference type="SUPFAM" id="SSF69318">
    <property type="entry name" value="Integrin alpha N-terminal domain"/>
    <property type="match status" value="1"/>
</dbReference>
<accession>A0ABY6FNY2</accession>